<dbReference type="AlphaFoldDB" id="A0A1I4J1T2"/>
<accession>A0A1I4J1T2</accession>
<dbReference type="OrthoDB" id="3213425at2"/>
<proteinExistence type="predicted"/>
<reference evidence="2" key="1">
    <citation type="submission" date="2016-10" db="EMBL/GenBank/DDBJ databases">
        <authorList>
            <person name="Varghese N."/>
            <person name="Submissions S."/>
        </authorList>
    </citation>
    <scope>NUCLEOTIDE SEQUENCE [LARGE SCALE GENOMIC DNA]</scope>
    <source>
        <strain evidence="2">PL19</strain>
    </source>
</reference>
<evidence type="ECO:0000313" key="1">
    <source>
        <dbReference type="EMBL" id="SFL60187.1"/>
    </source>
</evidence>
<protein>
    <submittedName>
        <fullName evidence="1">Uncharacterized protein</fullName>
    </submittedName>
</protein>
<dbReference type="EMBL" id="FOSG01000022">
    <property type="protein sequence ID" value="SFL60187.1"/>
    <property type="molecule type" value="Genomic_DNA"/>
</dbReference>
<gene>
    <name evidence="1" type="ORF">SAMN05192584_12270</name>
</gene>
<sequence length="447" mass="49764">MPEPARSQELPPRLLADPEMIDACRARDFTRVFRLVKTRAGVYPSMIARRCDLTPSRVGEVMAGRRQLLHMDVVERIADGLRIPGHMLGLARRPWETPAALTTVEREPPVAPVREQETPTALPGADVDDILALASRTDLSPSTLQALRASIEDYWRRDDQHGGEALRPAVVGQLRYVTGFLKENRSAVIQQELYGVAAELARLTGWTYFDARQYSQARTYFAEALRLAKAIDDRQFMANVLACMSLQATYQDKPGDALALVRAAQDQARTADDTTPRVLSMLSMREAFAHAALGSRAATHTAIHEAHRQFEQIRSADPDPAWVTYFDEPKLIVDTGIAHGRIGEAAIAEPLIANALSREDSSNRRGRAFHAFWLARTRLHLGRIDEACHTATEALERASAVSSERVAGHLREFYGQLSPYRREPAVMAFEARLREALPRQVSGSSRS</sequence>
<dbReference type="InterPro" id="IPR011990">
    <property type="entry name" value="TPR-like_helical_dom_sf"/>
</dbReference>
<keyword evidence="2" id="KW-1185">Reference proteome</keyword>
<name>A0A1I4J1T2_9ACTN</name>
<dbReference type="Pfam" id="PF13560">
    <property type="entry name" value="HTH_31"/>
    <property type="match status" value="1"/>
</dbReference>
<dbReference type="Gene3D" id="1.25.40.10">
    <property type="entry name" value="Tetratricopeptide repeat domain"/>
    <property type="match status" value="1"/>
</dbReference>
<dbReference type="SUPFAM" id="SSF48452">
    <property type="entry name" value="TPR-like"/>
    <property type="match status" value="1"/>
</dbReference>
<evidence type="ECO:0000313" key="2">
    <source>
        <dbReference type="Proteomes" id="UP000198928"/>
    </source>
</evidence>
<dbReference type="Proteomes" id="UP000198928">
    <property type="component" value="Unassembled WGS sequence"/>
</dbReference>
<dbReference type="RefSeq" id="WP_093851848.1">
    <property type="nucleotide sequence ID" value="NZ_FOSG01000022.1"/>
</dbReference>
<organism evidence="1 2">
    <name type="scientific">Streptomyces pini</name>
    <dbReference type="NCBI Taxonomy" id="1520580"/>
    <lineage>
        <taxon>Bacteria</taxon>
        <taxon>Bacillati</taxon>
        <taxon>Actinomycetota</taxon>
        <taxon>Actinomycetes</taxon>
        <taxon>Kitasatosporales</taxon>
        <taxon>Streptomycetaceae</taxon>
        <taxon>Streptomyces</taxon>
    </lineage>
</organism>